<sequence length="487" mass="51278">MVHIVGQTMLERWRGGGATKAINRHGGEASSPAAPDCSVPGGVRQRLPGLVIRPVGDEAVVGLGGGGRAYAVPREAGGPCTGLSREGLVFGCFTTELHDELRALVRAFGEAEVAPRIPHWEQTRGVDHELIRRAAQRGWIGVTIDPVYGGMGAGHLAKTVIIEELARACGAMGAAVQASLIPVAMIINYGSDEQKTTWLPLIAAGECLPSIAVTEKVSGSQIAGIRGRARRKRGGWLLSVEKTHVGNSHVADLHCVVVRTGTGRGGSSAFLVESERPGVSVRPQVSAMGLNGFSFGTVVLDEVWVPEGNLLGAVGDGEDAADSSSVLYGRANLAAVSLGVHRATVEEALCFAEETERYGRPLSRLSTVEQRLGQMVANLEAAGTLAYAAVDLQDRGLVCDGPLMAAKLMNYELGVESARLAMEVHAACGVFTDRPLERFFRDAQPIFAPAGTSDVQRLRLARLARGATAGGQWSERFAAPAPSMMPV</sequence>
<comment type="cofactor">
    <cofactor evidence="1 5">
        <name>FAD</name>
        <dbReference type="ChEBI" id="CHEBI:57692"/>
    </cofactor>
</comment>
<dbReference type="Gene3D" id="2.40.110.10">
    <property type="entry name" value="Butyryl-CoA Dehydrogenase, subunit A, domain 2"/>
    <property type="match status" value="1"/>
</dbReference>
<dbReference type="SUPFAM" id="SSF56645">
    <property type="entry name" value="Acyl-CoA dehydrogenase NM domain-like"/>
    <property type="match status" value="1"/>
</dbReference>
<evidence type="ECO:0000313" key="10">
    <source>
        <dbReference type="EMBL" id="WSD14310.1"/>
    </source>
</evidence>
<dbReference type="Pfam" id="PF00441">
    <property type="entry name" value="Acyl-CoA_dh_1"/>
    <property type="match status" value="1"/>
</dbReference>
<dbReference type="Gene3D" id="1.10.540.10">
    <property type="entry name" value="Acyl-CoA dehydrogenase/oxidase, N-terminal domain"/>
    <property type="match status" value="1"/>
</dbReference>
<evidence type="ECO:0000256" key="5">
    <source>
        <dbReference type="RuleBase" id="RU362125"/>
    </source>
</evidence>
<dbReference type="InterPro" id="IPR013786">
    <property type="entry name" value="AcylCoA_DH/ox_N"/>
</dbReference>
<dbReference type="InterPro" id="IPR006091">
    <property type="entry name" value="Acyl-CoA_Oxase/DH_mid-dom"/>
</dbReference>
<dbReference type="SUPFAM" id="SSF47203">
    <property type="entry name" value="Acyl-CoA dehydrogenase C-terminal domain-like"/>
    <property type="match status" value="1"/>
</dbReference>
<dbReference type="EMBL" id="CP109135">
    <property type="protein sequence ID" value="WSD14310.1"/>
    <property type="molecule type" value="Genomic_DNA"/>
</dbReference>
<name>A0ABZ1H733_STRPH</name>
<organism evidence="10 11">
    <name type="scientific">Streptomyces phaeochromogenes</name>
    <dbReference type="NCBI Taxonomy" id="1923"/>
    <lineage>
        <taxon>Bacteria</taxon>
        <taxon>Bacillati</taxon>
        <taxon>Actinomycetota</taxon>
        <taxon>Actinomycetes</taxon>
        <taxon>Kitasatosporales</taxon>
        <taxon>Streptomycetaceae</taxon>
        <taxon>Streptomyces</taxon>
        <taxon>Streptomyces phaeochromogenes group</taxon>
    </lineage>
</organism>
<dbReference type="InterPro" id="IPR009075">
    <property type="entry name" value="AcylCo_DH/oxidase_C"/>
</dbReference>
<accession>A0ABZ1H733</accession>
<dbReference type="Proteomes" id="UP001340816">
    <property type="component" value="Chromosome"/>
</dbReference>
<dbReference type="InterPro" id="IPR009100">
    <property type="entry name" value="AcylCoA_DH/oxidase_NM_dom_sf"/>
</dbReference>
<dbReference type="InterPro" id="IPR036250">
    <property type="entry name" value="AcylCo_DH-like_C"/>
</dbReference>
<keyword evidence="11" id="KW-1185">Reference proteome</keyword>
<evidence type="ECO:0000256" key="6">
    <source>
        <dbReference type="SAM" id="MobiDB-lite"/>
    </source>
</evidence>
<dbReference type="PANTHER" id="PTHR43884:SF12">
    <property type="entry name" value="ISOVALERYL-COA DEHYDROGENASE, MITOCHONDRIAL-RELATED"/>
    <property type="match status" value="1"/>
</dbReference>
<feature type="region of interest" description="Disordered" evidence="6">
    <location>
        <begin position="21"/>
        <end position="40"/>
    </location>
</feature>
<dbReference type="Pfam" id="PF02771">
    <property type="entry name" value="Acyl-CoA_dh_N"/>
    <property type="match status" value="1"/>
</dbReference>
<dbReference type="PANTHER" id="PTHR43884">
    <property type="entry name" value="ACYL-COA DEHYDROGENASE"/>
    <property type="match status" value="1"/>
</dbReference>
<evidence type="ECO:0000256" key="3">
    <source>
        <dbReference type="ARBA" id="ARBA00022630"/>
    </source>
</evidence>
<evidence type="ECO:0000313" key="11">
    <source>
        <dbReference type="Proteomes" id="UP001340816"/>
    </source>
</evidence>
<comment type="similarity">
    <text evidence="2 5">Belongs to the acyl-CoA dehydrogenase family.</text>
</comment>
<feature type="domain" description="Acyl-CoA oxidase/dehydrogenase middle" evidence="8">
    <location>
        <begin position="211"/>
        <end position="303"/>
    </location>
</feature>
<evidence type="ECO:0000256" key="4">
    <source>
        <dbReference type="ARBA" id="ARBA00022827"/>
    </source>
</evidence>
<dbReference type="RefSeq" id="WP_326758953.1">
    <property type="nucleotide sequence ID" value="NZ_CP109135.1"/>
</dbReference>
<keyword evidence="3 5" id="KW-0285">Flavoprotein</keyword>
<reference evidence="10 11" key="1">
    <citation type="submission" date="2022-10" db="EMBL/GenBank/DDBJ databases">
        <title>The complete genomes of actinobacterial strains from the NBC collection.</title>
        <authorList>
            <person name="Joergensen T.S."/>
            <person name="Alvarez Arevalo M."/>
            <person name="Sterndorff E.B."/>
            <person name="Faurdal D."/>
            <person name="Vuksanovic O."/>
            <person name="Mourched A.-S."/>
            <person name="Charusanti P."/>
            <person name="Shaw S."/>
            <person name="Blin K."/>
            <person name="Weber T."/>
        </authorList>
    </citation>
    <scope>NUCLEOTIDE SEQUENCE [LARGE SCALE GENOMIC DNA]</scope>
    <source>
        <strain evidence="10 11">NBC 01752</strain>
    </source>
</reference>
<keyword evidence="5" id="KW-0560">Oxidoreductase</keyword>
<feature type="domain" description="Acyl-CoA dehydrogenase/oxidase C-terminal" evidence="7">
    <location>
        <begin position="326"/>
        <end position="462"/>
    </location>
</feature>
<proteinExistence type="inferred from homology"/>
<evidence type="ECO:0000259" key="7">
    <source>
        <dbReference type="Pfam" id="PF00441"/>
    </source>
</evidence>
<evidence type="ECO:0000256" key="2">
    <source>
        <dbReference type="ARBA" id="ARBA00009347"/>
    </source>
</evidence>
<evidence type="ECO:0000259" key="9">
    <source>
        <dbReference type="Pfam" id="PF02771"/>
    </source>
</evidence>
<protein>
    <submittedName>
        <fullName evidence="10">Acyl-CoA/acyl-ACP dehydrogenase</fullName>
    </submittedName>
</protein>
<keyword evidence="4 5" id="KW-0274">FAD</keyword>
<feature type="domain" description="Acyl-CoA dehydrogenase/oxidase N-terminal" evidence="9">
    <location>
        <begin position="95"/>
        <end position="206"/>
    </location>
</feature>
<dbReference type="InterPro" id="IPR037069">
    <property type="entry name" value="AcylCoA_DH/ox_N_sf"/>
</dbReference>
<dbReference type="InterPro" id="IPR046373">
    <property type="entry name" value="Acyl-CoA_Oxase/DH_mid-dom_sf"/>
</dbReference>
<evidence type="ECO:0000259" key="8">
    <source>
        <dbReference type="Pfam" id="PF02770"/>
    </source>
</evidence>
<dbReference type="Pfam" id="PF02770">
    <property type="entry name" value="Acyl-CoA_dh_M"/>
    <property type="match status" value="1"/>
</dbReference>
<gene>
    <name evidence="10" type="ORF">OHB35_14245</name>
</gene>
<dbReference type="Gene3D" id="1.20.140.10">
    <property type="entry name" value="Butyryl-CoA Dehydrogenase, subunit A, domain 3"/>
    <property type="match status" value="1"/>
</dbReference>
<evidence type="ECO:0000256" key="1">
    <source>
        <dbReference type="ARBA" id="ARBA00001974"/>
    </source>
</evidence>